<dbReference type="GO" id="GO:0010411">
    <property type="term" value="P:xyloglucan metabolic process"/>
    <property type="evidence" value="ECO:0007669"/>
    <property type="project" value="TreeGrafter"/>
</dbReference>
<dbReference type="STRING" id="58117.SAMN05421833_15212"/>
<dbReference type="CDD" id="cd15482">
    <property type="entry name" value="Sialidase_non-viral"/>
    <property type="match status" value="1"/>
</dbReference>
<keyword evidence="1 7" id="KW-0732">Signal</keyword>
<evidence type="ECO:0000256" key="1">
    <source>
        <dbReference type="ARBA" id="ARBA00022729"/>
    </source>
</evidence>
<keyword evidence="4" id="KW-0326">Glycosidase</keyword>
<comment type="similarity">
    <text evidence="6">Belongs to the glycosyl hydrolase 74 family.</text>
</comment>
<dbReference type="InterPro" id="IPR015943">
    <property type="entry name" value="WD40/YVTN_repeat-like_dom_sf"/>
</dbReference>
<dbReference type="EMBL" id="FTNI01000052">
    <property type="protein sequence ID" value="SIS24549.1"/>
    <property type="molecule type" value="Genomic_DNA"/>
</dbReference>
<keyword evidence="2" id="KW-0378">Hydrolase</keyword>
<sequence length="658" mass="67826">MLAAGLGVVLAVAAATSATTAAAATGTVAAPAVATSAANTASHSHWQSMGPNASGGHLAFTPAAPSRLYVLPDAGYSVFRSDDRGLTWRQPGWLGVPDASGLRLAADPRDADVVWVAATVLGTGQGHVLRSDDGAETFHSVLDSPTDITDVVVSPTGRQVFAAGTAGVYESLDQGAHWTLLPGSPGQVSRLALSGNDLFAGTGSALYLIEDALTNPQAARKLPLPGDIFVQHLSARDGLVVASQTRDGSAVISTDNGRSWRTLTGPWGTDFVLFIALTASGEIQVQASQAAADGTSAGRNLWISPDQGRTWTPRPNAFTAVDLYTDLGSFPDRPDEEVVTGPAGTFTTRDSASYRRIGVPAVEVDALAVSGPMLVAGTTVDSYGSRAPLSEKLKTGFQDWGWTGRSPAAVGNAIGALATLPARGLLRARNAFCPDSCIALERSSDGGAHWRTLTFVGGTSRSLAVDPRHPSNVYVAASFYGFYSSTDGGKTLQQHFLPGVEGVRSVAIDPRADGSLWIGDVTGLYLSRDSGATADRVLTGEVERVAVDPEDPEHIVVVGDNLIKVSDDGGASFSDAVGFTAASYDDVAFAPDGTVFAASGDAASGPGQGLARSVDGGAHWVDVSADLPDRDVRSVLVSPDGGWLFAGTGHSGVYRLAL</sequence>
<organism evidence="8 9">
    <name type="scientific">Microbispora rosea</name>
    <dbReference type="NCBI Taxonomy" id="58117"/>
    <lineage>
        <taxon>Bacteria</taxon>
        <taxon>Bacillati</taxon>
        <taxon>Actinomycetota</taxon>
        <taxon>Actinomycetes</taxon>
        <taxon>Streptosporangiales</taxon>
        <taxon>Streptosporangiaceae</taxon>
        <taxon>Microbispora</taxon>
    </lineage>
</organism>
<proteinExistence type="inferred from homology"/>
<keyword evidence="9" id="KW-1185">Reference proteome</keyword>
<feature type="signal peptide" evidence="7">
    <location>
        <begin position="1"/>
        <end position="23"/>
    </location>
</feature>
<evidence type="ECO:0000256" key="7">
    <source>
        <dbReference type="SAM" id="SignalP"/>
    </source>
</evidence>
<accession>A0A1N7HI55</accession>
<evidence type="ECO:0000313" key="9">
    <source>
        <dbReference type="Proteomes" id="UP000186096"/>
    </source>
</evidence>
<dbReference type="Gene3D" id="2.130.10.10">
    <property type="entry name" value="YVTN repeat-like/Quinoprotein amine dehydrogenase"/>
    <property type="match status" value="4"/>
</dbReference>
<evidence type="ECO:0000256" key="2">
    <source>
        <dbReference type="ARBA" id="ARBA00022801"/>
    </source>
</evidence>
<name>A0A1N7HI55_9ACTN</name>
<dbReference type="AlphaFoldDB" id="A0A1N7HI55"/>
<dbReference type="InterPro" id="IPR052025">
    <property type="entry name" value="Xyloglucanase_GH74"/>
</dbReference>
<feature type="chain" id="PRO_5013224292" description="BNR/Asp-box repeat-containing protein" evidence="7">
    <location>
        <begin position="24"/>
        <end position="658"/>
    </location>
</feature>
<protein>
    <recommendedName>
        <fullName evidence="10">BNR/Asp-box repeat-containing protein</fullName>
    </recommendedName>
</protein>
<dbReference type="Proteomes" id="UP000186096">
    <property type="component" value="Unassembled WGS sequence"/>
</dbReference>
<dbReference type="PANTHER" id="PTHR43739:SF2">
    <property type="entry name" value="OLIGOXYLOGLUCAN-REDUCING END-SPECIFIC XYLOGLUCANASE-RELATED"/>
    <property type="match status" value="1"/>
</dbReference>
<dbReference type="SUPFAM" id="SSF110296">
    <property type="entry name" value="Oligoxyloglucan reducing end-specific cellobiohydrolase"/>
    <property type="match status" value="2"/>
</dbReference>
<reference evidence="9" key="1">
    <citation type="submission" date="2017-01" db="EMBL/GenBank/DDBJ databases">
        <authorList>
            <person name="Varghese N."/>
            <person name="Submissions S."/>
        </authorList>
    </citation>
    <scope>NUCLEOTIDE SEQUENCE [LARGE SCALE GENOMIC DNA]</scope>
    <source>
        <strain evidence="9">ATCC 12950</strain>
    </source>
</reference>
<evidence type="ECO:0000256" key="6">
    <source>
        <dbReference type="ARBA" id="ARBA00037986"/>
    </source>
</evidence>
<evidence type="ECO:0000256" key="4">
    <source>
        <dbReference type="ARBA" id="ARBA00023295"/>
    </source>
</evidence>
<evidence type="ECO:0000256" key="3">
    <source>
        <dbReference type="ARBA" id="ARBA00023277"/>
    </source>
</evidence>
<evidence type="ECO:0000313" key="8">
    <source>
        <dbReference type="EMBL" id="SIS24549.1"/>
    </source>
</evidence>
<evidence type="ECO:0000256" key="5">
    <source>
        <dbReference type="ARBA" id="ARBA00023326"/>
    </source>
</evidence>
<dbReference type="GO" id="GO:0000272">
    <property type="term" value="P:polysaccharide catabolic process"/>
    <property type="evidence" value="ECO:0007669"/>
    <property type="project" value="UniProtKB-KW"/>
</dbReference>
<dbReference type="PANTHER" id="PTHR43739">
    <property type="entry name" value="XYLOGLUCANASE (EUROFUNG)"/>
    <property type="match status" value="1"/>
</dbReference>
<keyword evidence="5" id="KW-0624">Polysaccharide degradation</keyword>
<evidence type="ECO:0008006" key="10">
    <source>
        <dbReference type="Google" id="ProtNLM"/>
    </source>
</evidence>
<keyword evidence="3" id="KW-0119">Carbohydrate metabolism</keyword>
<gene>
    <name evidence="8" type="ORF">SAMN05421833_15212</name>
</gene>
<dbReference type="GO" id="GO:0016798">
    <property type="term" value="F:hydrolase activity, acting on glycosyl bonds"/>
    <property type="evidence" value="ECO:0007669"/>
    <property type="project" value="UniProtKB-KW"/>
</dbReference>